<proteinExistence type="predicted"/>
<sequence>ALWSIQRELCQNNLVIEYVFPSGVQNRMYYSDCGSNSCALGDLRIRDRARTSLIGLQGSARISSDCANTAARSSTHRRNRCDPAVTH</sequence>
<evidence type="ECO:0000313" key="1">
    <source>
        <dbReference type="EMBL" id="KIH48121.1"/>
    </source>
</evidence>
<dbReference type="EMBL" id="KN762448">
    <property type="protein sequence ID" value="KIH48121.1"/>
    <property type="molecule type" value="Genomic_DNA"/>
</dbReference>
<dbReference type="AlphaFoldDB" id="A0A0C2FT78"/>
<accession>A0A0C2FT78</accession>
<reference evidence="1 2" key="1">
    <citation type="submission" date="2013-12" db="EMBL/GenBank/DDBJ databases">
        <title>Draft genome of the parsitic nematode Ancylostoma duodenale.</title>
        <authorList>
            <person name="Mitreva M."/>
        </authorList>
    </citation>
    <scope>NUCLEOTIDE SEQUENCE [LARGE SCALE GENOMIC DNA]</scope>
    <source>
        <strain evidence="1 2">Zhejiang</strain>
    </source>
</reference>
<name>A0A0C2FT78_9BILA</name>
<feature type="non-terminal residue" evidence="1">
    <location>
        <position position="1"/>
    </location>
</feature>
<gene>
    <name evidence="1" type="ORF">ANCDUO_21813</name>
</gene>
<keyword evidence="2" id="KW-1185">Reference proteome</keyword>
<evidence type="ECO:0000313" key="2">
    <source>
        <dbReference type="Proteomes" id="UP000054047"/>
    </source>
</evidence>
<protein>
    <submittedName>
        <fullName evidence="1">Uncharacterized protein</fullName>
    </submittedName>
</protein>
<feature type="non-terminal residue" evidence="1">
    <location>
        <position position="87"/>
    </location>
</feature>
<organism evidence="1 2">
    <name type="scientific">Ancylostoma duodenale</name>
    <dbReference type="NCBI Taxonomy" id="51022"/>
    <lineage>
        <taxon>Eukaryota</taxon>
        <taxon>Metazoa</taxon>
        <taxon>Ecdysozoa</taxon>
        <taxon>Nematoda</taxon>
        <taxon>Chromadorea</taxon>
        <taxon>Rhabditida</taxon>
        <taxon>Rhabditina</taxon>
        <taxon>Rhabditomorpha</taxon>
        <taxon>Strongyloidea</taxon>
        <taxon>Ancylostomatidae</taxon>
        <taxon>Ancylostomatinae</taxon>
        <taxon>Ancylostoma</taxon>
    </lineage>
</organism>
<dbReference type="Proteomes" id="UP000054047">
    <property type="component" value="Unassembled WGS sequence"/>
</dbReference>